<feature type="non-terminal residue" evidence="1">
    <location>
        <position position="1"/>
    </location>
</feature>
<protein>
    <submittedName>
        <fullName evidence="1">Uncharacterized protein</fullName>
    </submittedName>
</protein>
<accession>A0AAV6YZL5</accession>
<sequence>LFFSAKNRVRNYSLRGTASNLLIEEQVRRDCLKDALVTLQTMLENGSRPMRPSLNKLVNALALSGDMPGLEKIKELSQRHELPAQGLPENLNTCVVLAHLKK</sequence>
<name>A0AAV6YZL5_ENGPU</name>
<evidence type="ECO:0000313" key="1">
    <source>
        <dbReference type="EMBL" id="KAG8539438.1"/>
    </source>
</evidence>
<dbReference type="AlphaFoldDB" id="A0AAV6YZL5"/>
<evidence type="ECO:0000313" key="2">
    <source>
        <dbReference type="Proteomes" id="UP000824782"/>
    </source>
</evidence>
<dbReference type="Proteomes" id="UP000824782">
    <property type="component" value="Unassembled WGS sequence"/>
</dbReference>
<proteinExistence type="predicted"/>
<dbReference type="EMBL" id="WNYA01014707">
    <property type="protein sequence ID" value="KAG8539438.1"/>
    <property type="molecule type" value="Genomic_DNA"/>
</dbReference>
<organism evidence="1 2">
    <name type="scientific">Engystomops pustulosus</name>
    <name type="common">Tungara frog</name>
    <name type="synonym">Physalaemus pustulosus</name>
    <dbReference type="NCBI Taxonomy" id="76066"/>
    <lineage>
        <taxon>Eukaryota</taxon>
        <taxon>Metazoa</taxon>
        <taxon>Chordata</taxon>
        <taxon>Craniata</taxon>
        <taxon>Vertebrata</taxon>
        <taxon>Euteleostomi</taxon>
        <taxon>Amphibia</taxon>
        <taxon>Batrachia</taxon>
        <taxon>Anura</taxon>
        <taxon>Neobatrachia</taxon>
        <taxon>Hyloidea</taxon>
        <taxon>Leptodactylidae</taxon>
        <taxon>Leiuperinae</taxon>
        <taxon>Engystomops</taxon>
    </lineage>
</organism>
<keyword evidence="2" id="KW-1185">Reference proteome</keyword>
<reference evidence="1" key="1">
    <citation type="thesis" date="2020" institute="ProQuest LLC" country="789 East Eisenhower Parkway, Ann Arbor, MI, USA">
        <title>Comparative Genomics and Chromosome Evolution.</title>
        <authorList>
            <person name="Mudd A.B."/>
        </authorList>
    </citation>
    <scope>NUCLEOTIDE SEQUENCE</scope>
    <source>
        <strain evidence="1">237g6f4</strain>
        <tissue evidence="1">Blood</tissue>
    </source>
</reference>
<gene>
    <name evidence="1" type="ORF">GDO81_020911</name>
</gene>
<comment type="caution">
    <text evidence="1">The sequence shown here is derived from an EMBL/GenBank/DDBJ whole genome shotgun (WGS) entry which is preliminary data.</text>
</comment>